<dbReference type="Pfam" id="PF04542">
    <property type="entry name" value="Sigma70_r2"/>
    <property type="match status" value="1"/>
</dbReference>
<gene>
    <name evidence="7" type="ORF">ABR189_18200</name>
</gene>
<dbReference type="InterPro" id="IPR007627">
    <property type="entry name" value="RNA_pol_sigma70_r2"/>
</dbReference>
<evidence type="ECO:0000256" key="4">
    <source>
        <dbReference type="ARBA" id="ARBA00023163"/>
    </source>
</evidence>
<dbReference type="Pfam" id="PF08281">
    <property type="entry name" value="Sigma70_r4_2"/>
    <property type="match status" value="1"/>
</dbReference>
<dbReference type="InterPro" id="IPR013249">
    <property type="entry name" value="RNA_pol_sigma70_r4_t2"/>
</dbReference>
<evidence type="ECO:0000313" key="7">
    <source>
        <dbReference type="EMBL" id="MET6999326.1"/>
    </source>
</evidence>
<evidence type="ECO:0000259" key="6">
    <source>
        <dbReference type="Pfam" id="PF08281"/>
    </source>
</evidence>
<evidence type="ECO:0000256" key="1">
    <source>
        <dbReference type="ARBA" id="ARBA00010641"/>
    </source>
</evidence>
<dbReference type="InterPro" id="IPR039425">
    <property type="entry name" value="RNA_pol_sigma-70-like"/>
</dbReference>
<accession>A0ABV2T8J6</accession>
<feature type="domain" description="RNA polymerase sigma-70 region 2" evidence="5">
    <location>
        <begin position="34"/>
        <end position="100"/>
    </location>
</feature>
<dbReference type="InterPro" id="IPR036388">
    <property type="entry name" value="WH-like_DNA-bd_sf"/>
</dbReference>
<evidence type="ECO:0000313" key="8">
    <source>
        <dbReference type="Proteomes" id="UP001549749"/>
    </source>
</evidence>
<dbReference type="Gene3D" id="1.10.10.10">
    <property type="entry name" value="Winged helix-like DNA-binding domain superfamily/Winged helix DNA-binding domain"/>
    <property type="match status" value="1"/>
</dbReference>
<dbReference type="CDD" id="cd06171">
    <property type="entry name" value="Sigma70_r4"/>
    <property type="match status" value="1"/>
</dbReference>
<dbReference type="PANTHER" id="PTHR43133">
    <property type="entry name" value="RNA POLYMERASE ECF-TYPE SIGMA FACTO"/>
    <property type="match status" value="1"/>
</dbReference>
<dbReference type="Gene3D" id="1.10.1740.10">
    <property type="match status" value="1"/>
</dbReference>
<dbReference type="SUPFAM" id="SSF88659">
    <property type="entry name" value="Sigma3 and sigma4 domains of RNA polymerase sigma factors"/>
    <property type="match status" value="1"/>
</dbReference>
<evidence type="ECO:0000256" key="3">
    <source>
        <dbReference type="ARBA" id="ARBA00023082"/>
    </source>
</evidence>
<name>A0ABV2T8J6_9BACT</name>
<evidence type="ECO:0000256" key="2">
    <source>
        <dbReference type="ARBA" id="ARBA00023015"/>
    </source>
</evidence>
<dbReference type="NCBIfam" id="TIGR02937">
    <property type="entry name" value="sigma70-ECF"/>
    <property type="match status" value="1"/>
</dbReference>
<dbReference type="InterPro" id="IPR013324">
    <property type="entry name" value="RNA_pol_sigma_r3/r4-like"/>
</dbReference>
<keyword evidence="2" id="KW-0805">Transcription regulation</keyword>
<reference evidence="7 8" key="1">
    <citation type="submission" date="2024-06" db="EMBL/GenBank/DDBJ databases">
        <title>Chitinophaga defluvii sp. nov., isolated from municipal sewage.</title>
        <authorList>
            <person name="Zhang L."/>
        </authorList>
    </citation>
    <scope>NUCLEOTIDE SEQUENCE [LARGE SCALE GENOMIC DNA]</scope>
    <source>
        <strain evidence="7 8">H8</strain>
    </source>
</reference>
<keyword evidence="4" id="KW-0804">Transcription</keyword>
<dbReference type="NCBIfam" id="NF008888">
    <property type="entry name" value="PRK11922.1"/>
    <property type="match status" value="1"/>
</dbReference>
<keyword evidence="3" id="KW-0731">Sigma factor</keyword>
<evidence type="ECO:0000259" key="5">
    <source>
        <dbReference type="Pfam" id="PF04542"/>
    </source>
</evidence>
<dbReference type="RefSeq" id="WP_354661894.1">
    <property type="nucleotide sequence ID" value="NZ_JBEXAC010000002.1"/>
</dbReference>
<dbReference type="InterPro" id="IPR014284">
    <property type="entry name" value="RNA_pol_sigma-70_dom"/>
</dbReference>
<organism evidence="7 8">
    <name type="scientific">Chitinophaga defluvii</name>
    <dbReference type="NCBI Taxonomy" id="3163343"/>
    <lineage>
        <taxon>Bacteria</taxon>
        <taxon>Pseudomonadati</taxon>
        <taxon>Bacteroidota</taxon>
        <taxon>Chitinophagia</taxon>
        <taxon>Chitinophagales</taxon>
        <taxon>Chitinophagaceae</taxon>
        <taxon>Chitinophaga</taxon>
    </lineage>
</organism>
<proteinExistence type="inferred from homology"/>
<protein>
    <submittedName>
        <fullName evidence="7">RNA polymerase sigma factor</fullName>
    </submittedName>
</protein>
<sequence length="223" mass="26187">MEALKTKSDESSKMPDNTVVKRILSGEKELFEILLRRYNQTLYRAIRSYLKEEEDINDVMQDTYLKAYEKLQQYQGAAAFSTWLIRIGINEALLRIRNSRKHQMLYTEPTSHTSEKIFQLSDYHQMNPEKQAIQQEIRRLIERSIDQLSDKYRVIYVLKEVEGMENSDIAACLGISDSNVKVRLHRAKNLLKDALYKQAASKDIFEFGNQRCDLLVDNVMKRI</sequence>
<dbReference type="EMBL" id="JBEXAC010000002">
    <property type="protein sequence ID" value="MET6999326.1"/>
    <property type="molecule type" value="Genomic_DNA"/>
</dbReference>
<comment type="similarity">
    <text evidence="1">Belongs to the sigma-70 factor family. ECF subfamily.</text>
</comment>
<dbReference type="SUPFAM" id="SSF88946">
    <property type="entry name" value="Sigma2 domain of RNA polymerase sigma factors"/>
    <property type="match status" value="1"/>
</dbReference>
<keyword evidence="8" id="KW-1185">Reference proteome</keyword>
<dbReference type="InterPro" id="IPR013325">
    <property type="entry name" value="RNA_pol_sigma_r2"/>
</dbReference>
<feature type="domain" description="RNA polymerase sigma factor 70 region 4 type 2" evidence="6">
    <location>
        <begin position="139"/>
        <end position="189"/>
    </location>
</feature>
<dbReference type="Proteomes" id="UP001549749">
    <property type="component" value="Unassembled WGS sequence"/>
</dbReference>
<comment type="caution">
    <text evidence="7">The sequence shown here is derived from an EMBL/GenBank/DDBJ whole genome shotgun (WGS) entry which is preliminary data.</text>
</comment>
<dbReference type="PANTHER" id="PTHR43133:SF51">
    <property type="entry name" value="RNA POLYMERASE SIGMA FACTOR"/>
    <property type="match status" value="1"/>
</dbReference>